<protein>
    <submittedName>
        <fullName evidence="3">F-box protein ETP2-like</fullName>
    </submittedName>
</protein>
<dbReference type="NCBIfam" id="TIGR01640">
    <property type="entry name" value="F_box_assoc_1"/>
    <property type="match status" value="1"/>
</dbReference>
<gene>
    <name evidence="3" type="primary">LOC109125097</name>
</gene>
<evidence type="ECO:0000259" key="1">
    <source>
        <dbReference type="PROSITE" id="PS50181"/>
    </source>
</evidence>
<reference evidence="2" key="1">
    <citation type="journal article" date="2014" name="Nat. Commun.">
        <title>The emerging biofuel crop Camelina sativa retains a highly undifferentiated hexaploid genome structure.</title>
        <authorList>
            <person name="Kagale S."/>
            <person name="Koh C."/>
            <person name="Nixon J."/>
            <person name="Bollina V."/>
            <person name="Clarke W.E."/>
            <person name="Tuteja R."/>
            <person name="Spillane C."/>
            <person name="Robinson S.J."/>
            <person name="Links M.G."/>
            <person name="Clarke C."/>
            <person name="Higgins E.E."/>
            <person name="Huebert T."/>
            <person name="Sharpe A.G."/>
            <person name="Parkin I.A."/>
        </authorList>
    </citation>
    <scope>NUCLEOTIDE SEQUENCE [LARGE SCALE GENOMIC DNA]</scope>
    <source>
        <strain evidence="2">cv. DH55</strain>
    </source>
</reference>
<name>A0ABM1RCW0_CAMSA</name>
<dbReference type="SUPFAM" id="SSF50965">
    <property type="entry name" value="Galactose oxidase, central domain"/>
    <property type="match status" value="1"/>
</dbReference>
<dbReference type="InterPro" id="IPR001810">
    <property type="entry name" value="F-box_dom"/>
</dbReference>
<dbReference type="PANTHER" id="PTHR31672">
    <property type="entry name" value="BNACNNG10540D PROTEIN"/>
    <property type="match status" value="1"/>
</dbReference>
<dbReference type="InterPro" id="IPR050796">
    <property type="entry name" value="SCF_F-box_component"/>
</dbReference>
<dbReference type="SUPFAM" id="SSF81383">
    <property type="entry name" value="F-box domain"/>
    <property type="match status" value="1"/>
</dbReference>
<dbReference type="Pfam" id="PF00646">
    <property type="entry name" value="F-box"/>
    <property type="match status" value="1"/>
</dbReference>
<sequence length="391" mass="45022">MAVTIPELLPKDLVEEILCRVPATSLKRLRSTCKAWNRLIKDDRRFASKHFDKSIKQLIPLLLRNDNKIFPVSINLHGIGSPSIELKTELVDPVSKNSSAARFNVTRVFHCDGLLLCSSQFDESRVLVWNPLMGETRWIRTGKFRNEGRSFGLGYCYYGNTSWNNNNKRYKVLSYYRGTKYFEIYDFRSESWKILDDDNMAPSGNIGFPELCVSLKGNTYWFVRDVTKTTWITSLLTFDFSKERSVPVPLPYQTRRFKTTSLSVVKEEKLSMLLQRDRHSKTEIWVSNVIDEETTKVVSWSKVLVLDLSPDLHILYDVPFLLGEEKKVAIFCETAIDVKVDVDMIYIVGEDNVVTHLNLGVNEIDECRPALLNYVPSLVQIEQAGGKQDKR</sequence>
<evidence type="ECO:0000313" key="2">
    <source>
        <dbReference type="Proteomes" id="UP000694864"/>
    </source>
</evidence>
<accession>A0ABM1RCW0</accession>
<dbReference type="InterPro" id="IPR011043">
    <property type="entry name" value="Gal_Oxase/kelch_b-propeller"/>
</dbReference>
<evidence type="ECO:0000313" key="3">
    <source>
        <dbReference type="RefSeq" id="XP_019096848.1"/>
    </source>
</evidence>
<dbReference type="PROSITE" id="PS50181">
    <property type="entry name" value="FBOX"/>
    <property type="match status" value="1"/>
</dbReference>
<dbReference type="CDD" id="cd22157">
    <property type="entry name" value="F-box_AtFBW1-like"/>
    <property type="match status" value="1"/>
</dbReference>
<dbReference type="Pfam" id="PF07734">
    <property type="entry name" value="FBA_1"/>
    <property type="match status" value="1"/>
</dbReference>
<dbReference type="GeneID" id="109125097"/>
<proteinExistence type="predicted"/>
<dbReference type="InterPro" id="IPR006527">
    <property type="entry name" value="F-box-assoc_dom_typ1"/>
</dbReference>
<dbReference type="RefSeq" id="XP_019096848.1">
    <property type="nucleotide sequence ID" value="XM_019241303.1"/>
</dbReference>
<reference evidence="3" key="2">
    <citation type="submission" date="2025-08" db="UniProtKB">
        <authorList>
            <consortium name="RefSeq"/>
        </authorList>
    </citation>
    <scope>IDENTIFICATION</scope>
    <source>
        <tissue evidence="3">Leaf</tissue>
    </source>
</reference>
<dbReference type="InterPro" id="IPR017451">
    <property type="entry name" value="F-box-assoc_interact_dom"/>
</dbReference>
<dbReference type="Gene3D" id="1.20.1280.50">
    <property type="match status" value="1"/>
</dbReference>
<dbReference type="InterPro" id="IPR036047">
    <property type="entry name" value="F-box-like_dom_sf"/>
</dbReference>
<dbReference type="SMART" id="SM00256">
    <property type="entry name" value="FBOX"/>
    <property type="match status" value="1"/>
</dbReference>
<dbReference type="PANTHER" id="PTHR31672:SF13">
    <property type="entry name" value="F-BOX PROTEIN CPR30-LIKE"/>
    <property type="match status" value="1"/>
</dbReference>
<dbReference type="Proteomes" id="UP000694864">
    <property type="component" value="Chromosome 19"/>
</dbReference>
<organism evidence="2 3">
    <name type="scientific">Camelina sativa</name>
    <name type="common">False flax</name>
    <name type="synonym">Myagrum sativum</name>
    <dbReference type="NCBI Taxonomy" id="90675"/>
    <lineage>
        <taxon>Eukaryota</taxon>
        <taxon>Viridiplantae</taxon>
        <taxon>Streptophyta</taxon>
        <taxon>Embryophyta</taxon>
        <taxon>Tracheophyta</taxon>
        <taxon>Spermatophyta</taxon>
        <taxon>Magnoliopsida</taxon>
        <taxon>eudicotyledons</taxon>
        <taxon>Gunneridae</taxon>
        <taxon>Pentapetalae</taxon>
        <taxon>rosids</taxon>
        <taxon>malvids</taxon>
        <taxon>Brassicales</taxon>
        <taxon>Brassicaceae</taxon>
        <taxon>Camelineae</taxon>
        <taxon>Camelina</taxon>
    </lineage>
</organism>
<keyword evidence="2" id="KW-1185">Reference proteome</keyword>
<feature type="domain" description="F-box" evidence="1">
    <location>
        <begin position="3"/>
        <end position="49"/>
    </location>
</feature>